<proteinExistence type="predicted"/>
<dbReference type="Proteomes" id="UP000284662">
    <property type="component" value="Unassembled WGS sequence"/>
</dbReference>
<dbReference type="Pfam" id="PF04230">
    <property type="entry name" value="PS_pyruv_trans"/>
    <property type="match status" value="1"/>
</dbReference>
<protein>
    <submittedName>
        <fullName evidence="2">Polysaccharide pyruvyl transferase family protein</fullName>
    </submittedName>
</protein>
<dbReference type="InterPro" id="IPR007345">
    <property type="entry name" value="Polysacch_pyruvyl_Trfase"/>
</dbReference>
<dbReference type="GO" id="GO:0016740">
    <property type="term" value="F:transferase activity"/>
    <property type="evidence" value="ECO:0007669"/>
    <property type="project" value="UniProtKB-KW"/>
</dbReference>
<accession>A0A411ZMF7</accession>
<feature type="domain" description="Polysaccharide pyruvyl transferase" evidence="1">
    <location>
        <begin position="13"/>
        <end position="301"/>
    </location>
</feature>
<evidence type="ECO:0000313" key="3">
    <source>
        <dbReference type="Proteomes" id="UP000284662"/>
    </source>
</evidence>
<keyword evidence="2" id="KW-0808">Transferase</keyword>
<organism evidence="2 3">
    <name type="scientific">Megamonas rupellensis</name>
    <dbReference type="NCBI Taxonomy" id="491921"/>
    <lineage>
        <taxon>Bacteria</taxon>
        <taxon>Bacillati</taxon>
        <taxon>Bacillota</taxon>
        <taxon>Negativicutes</taxon>
        <taxon>Selenomonadales</taxon>
        <taxon>Selenomonadaceae</taxon>
        <taxon>Megamonas</taxon>
    </lineage>
</organism>
<name>A0A411ZMF7_9FIRM</name>
<dbReference type="EMBL" id="QRST01000018">
    <property type="protein sequence ID" value="RGQ04010.1"/>
    <property type="molecule type" value="Genomic_DNA"/>
</dbReference>
<sequence>MKILIITINDNNNYGNRLQNYALQKYLFSKLKIEKVDTIWYDPKYTYISPINIFSLKTWLKYIINWKNQRNYLKKEYLKDNIRMYNIGKFTKKINTKLDFKIKDNLDKEYDYFITGSDQVWNPNFWSKKYNHANIRFLKFVSKEKRIAYAASIAISEIPKNKEQFFKDSLNEMKSISMREKAGADLVKKLTGRKVPVVVDPTILLTKEEWQKIEMVPEWYNGKKYILTYFLGNPSSVIKNIAKKNNWEIYNLMDKNNFELYTSRVEEFIYLINHAQLVATDSFHASVFSILMNTPFLVVNRQEIGVANMTSRIDTLMELFGYQDRYIVNGKCNLSDEEILDMDFSNVKIIQEEEIERSKNFLKEAMEI</sequence>
<dbReference type="RefSeq" id="WP_117976848.1">
    <property type="nucleotide sequence ID" value="NZ_QRST01000018.1"/>
</dbReference>
<evidence type="ECO:0000259" key="1">
    <source>
        <dbReference type="Pfam" id="PF04230"/>
    </source>
</evidence>
<evidence type="ECO:0000313" key="2">
    <source>
        <dbReference type="EMBL" id="RGQ04010.1"/>
    </source>
</evidence>
<comment type="caution">
    <text evidence="2">The sequence shown here is derived from an EMBL/GenBank/DDBJ whole genome shotgun (WGS) entry which is preliminary data.</text>
</comment>
<gene>
    <name evidence="2" type="ORF">DWZ11_08695</name>
</gene>
<reference evidence="2 3" key="1">
    <citation type="submission" date="2018-08" db="EMBL/GenBank/DDBJ databases">
        <title>A genome reference for cultivated species of the human gut microbiota.</title>
        <authorList>
            <person name="Zou Y."/>
            <person name="Xue W."/>
            <person name="Luo G."/>
        </authorList>
    </citation>
    <scope>NUCLEOTIDE SEQUENCE [LARGE SCALE GENOMIC DNA]</scope>
    <source>
        <strain evidence="2 3">AF29-2</strain>
    </source>
</reference>
<dbReference type="AlphaFoldDB" id="A0A411ZMF7"/>